<evidence type="ECO:0000313" key="2">
    <source>
        <dbReference type="EMBL" id="QGA24963.1"/>
    </source>
</evidence>
<keyword evidence="1" id="KW-0812">Transmembrane</keyword>
<feature type="transmembrane region" description="Helical" evidence="1">
    <location>
        <begin position="49"/>
        <end position="67"/>
    </location>
</feature>
<name>A0A5Q0Q671_9SPHI</name>
<organism evidence="2 3">
    <name type="scientific">Sphingobacterium zhuxiongii</name>
    <dbReference type="NCBI Taxonomy" id="2662364"/>
    <lineage>
        <taxon>Bacteria</taxon>
        <taxon>Pseudomonadati</taxon>
        <taxon>Bacteroidota</taxon>
        <taxon>Sphingobacteriia</taxon>
        <taxon>Sphingobacteriales</taxon>
        <taxon>Sphingobacteriaceae</taxon>
        <taxon>Sphingobacterium</taxon>
    </lineage>
</organism>
<sequence length="84" mass="9401">MKTLQVSNLSLKQLNIQRRNSYGFVLASLLITTLMILFAIVFLHKQQEMLLPVLVAASLLITGPAILKLRQINLEIRAKLQSAS</sequence>
<feature type="transmembrane region" description="Helical" evidence="1">
    <location>
        <begin position="21"/>
        <end position="43"/>
    </location>
</feature>
<keyword evidence="1" id="KW-0472">Membrane</keyword>
<keyword evidence="1" id="KW-1133">Transmembrane helix</keyword>
<accession>A0A5Q0Q671</accession>
<reference evidence="2 3" key="1">
    <citation type="submission" date="2019-10" db="EMBL/GenBank/DDBJ databases">
        <authorList>
            <person name="Dong K."/>
        </authorList>
    </citation>
    <scope>NUCLEOTIDE SEQUENCE [LARGE SCALE GENOMIC DNA]</scope>
    <source>
        <strain evidence="3">dk4302</strain>
    </source>
</reference>
<gene>
    <name evidence="2" type="ORF">GFH32_00885</name>
</gene>
<protein>
    <submittedName>
        <fullName evidence="2">Uncharacterized protein</fullName>
    </submittedName>
</protein>
<dbReference type="Proteomes" id="UP000326921">
    <property type="component" value="Chromosome"/>
</dbReference>
<keyword evidence="3" id="KW-1185">Reference proteome</keyword>
<dbReference type="EMBL" id="CP045652">
    <property type="protein sequence ID" value="QGA24963.1"/>
    <property type="molecule type" value="Genomic_DNA"/>
</dbReference>
<dbReference type="KEGG" id="sphe:GFH32_00885"/>
<evidence type="ECO:0000256" key="1">
    <source>
        <dbReference type="SAM" id="Phobius"/>
    </source>
</evidence>
<evidence type="ECO:0000313" key="3">
    <source>
        <dbReference type="Proteomes" id="UP000326921"/>
    </source>
</evidence>
<dbReference type="AlphaFoldDB" id="A0A5Q0Q671"/>
<proteinExistence type="predicted"/>